<name>A0AA88RJS5_9ASTE</name>
<dbReference type="EMBL" id="JAVXUO010000561">
    <property type="protein sequence ID" value="KAK2991159.1"/>
    <property type="molecule type" value="Genomic_DNA"/>
</dbReference>
<evidence type="ECO:0000313" key="2">
    <source>
        <dbReference type="EMBL" id="KAK2991159.1"/>
    </source>
</evidence>
<feature type="compositionally biased region" description="Low complexity" evidence="1">
    <location>
        <begin position="10"/>
        <end position="22"/>
    </location>
</feature>
<proteinExistence type="predicted"/>
<protein>
    <submittedName>
        <fullName evidence="2">Uncharacterized protein</fullName>
    </submittedName>
</protein>
<dbReference type="Proteomes" id="UP001187471">
    <property type="component" value="Unassembled WGS sequence"/>
</dbReference>
<evidence type="ECO:0000313" key="3">
    <source>
        <dbReference type="Proteomes" id="UP001187471"/>
    </source>
</evidence>
<evidence type="ECO:0000256" key="1">
    <source>
        <dbReference type="SAM" id="MobiDB-lite"/>
    </source>
</evidence>
<accession>A0AA88RJS5</accession>
<comment type="caution">
    <text evidence="2">The sequence shown here is derived from an EMBL/GenBank/DDBJ whole genome shotgun (WGS) entry which is preliminary data.</text>
</comment>
<sequence>MSSSMGFHIPKALPSLSPSKPRSTCVCIISSQVQSHNPKSDKKLAGISIKATDYSAPKIPILAIQVGALLATVGK</sequence>
<dbReference type="AlphaFoldDB" id="A0AA88RJS5"/>
<feature type="region of interest" description="Disordered" evidence="1">
    <location>
        <begin position="1"/>
        <end position="22"/>
    </location>
</feature>
<gene>
    <name evidence="2" type="ORF">RJ640_029734</name>
</gene>
<reference evidence="2" key="1">
    <citation type="submission" date="2022-12" db="EMBL/GenBank/DDBJ databases">
        <title>Draft genome assemblies for two species of Escallonia (Escalloniales).</title>
        <authorList>
            <person name="Chanderbali A."/>
            <person name="Dervinis C."/>
            <person name="Anghel I."/>
            <person name="Soltis D."/>
            <person name="Soltis P."/>
            <person name="Zapata F."/>
        </authorList>
    </citation>
    <scope>NUCLEOTIDE SEQUENCE</scope>
    <source>
        <strain evidence="2">UCBG92.1500</strain>
        <tissue evidence="2">Leaf</tissue>
    </source>
</reference>
<keyword evidence="3" id="KW-1185">Reference proteome</keyword>
<organism evidence="2 3">
    <name type="scientific">Escallonia rubra</name>
    <dbReference type="NCBI Taxonomy" id="112253"/>
    <lineage>
        <taxon>Eukaryota</taxon>
        <taxon>Viridiplantae</taxon>
        <taxon>Streptophyta</taxon>
        <taxon>Embryophyta</taxon>
        <taxon>Tracheophyta</taxon>
        <taxon>Spermatophyta</taxon>
        <taxon>Magnoliopsida</taxon>
        <taxon>eudicotyledons</taxon>
        <taxon>Gunneridae</taxon>
        <taxon>Pentapetalae</taxon>
        <taxon>asterids</taxon>
        <taxon>campanulids</taxon>
        <taxon>Escalloniales</taxon>
        <taxon>Escalloniaceae</taxon>
        <taxon>Escallonia</taxon>
    </lineage>
</organism>